<comment type="caution">
    <text evidence="3">The sequence shown here is derived from an EMBL/GenBank/DDBJ whole genome shotgun (WGS) entry which is preliminary data.</text>
</comment>
<gene>
    <name evidence="3" type="ORF">ElyMa_001736100</name>
</gene>
<keyword evidence="4" id="KW-1185">Reference proteome</keyword>
<dbReference type="AlphaFoldDB" id="A0AAV4JZP6"/>
<feature type="region of interest" description="Disordered" evidence="1">
    <location>
        <begin position="114"/>
        <end position="133"/>
    </location>
</feature>
<reference evidence="3 4" key="1">
    <citation type="journal article" date="2021" name="Elife">
        <title>Chloroplast acquisition without the gene transfer in kleptoplastic sea slugs, Plakobranchus ocellatus.</title>
        <authorList>
            <person name="Maeda T."/>
            <person name="Takahashi S."/>
            <person name="Yoshida T."/>
            <person name="Shimamura S."/>
            <person name="Takaki Y."/>
            <person name="Nagai Y."/>
            <person name="Toyoda A."/>
            <person name="Suzuki Y."/>
            <person name="Arimoto A."/>
            <person name="Ishii H."/>
            <person name="Satoh N."/>
            <person name="Nishiyama T."/>
            <person name="Hasebe M."/>
            <person name="Maruyama T."/>
            <person name="Minagawa J."/>
            <person name="Obokata J."/>
            <person name="Shigenobu S."/>
        </authorList>
    </citation>
    <scope>NUCLEOTIDE SEQUENCE [LARGE SCALE GENOMIC DNA]</scope>
</reference>
<organism evidence="3 4">
    <name type="scientific">Elysia marginata</name>
    <dbReference type="NCBI Taxonomy" id="1093978"/>
    <lineage>
        <taxon>Eukaryota</taxon>
        <taxon>Metazoa</taxon>
        <taxon>Spiralia</taxon>
        <taxon>Lophotrochozoa</taxon>
        <taxon>Mollusca</taxon>
        <taxon>Gastropoda</taxon>
        <taxon>Heterobranchia</taxon>
        <taxon>Euthyneura</taxon>
        <taxon>Panpulmonata</taxon>
        <taxon>Sacoglossa</taxon>
        <taxon>Placobranchoidea</taxon>
        <taxon>Plakobranchidae</taxon>
        <taxon>Elysia</taxon>
    </lineage>
</organism>
<evidence type="ECO:0000256" key="2">
    <source>
        <dbReference type="SAM" id="Phobius"/>
    </source>
</evidence>
<accession>A0AAV4JZP6</accession>
<evidence type="ECO:0000256" key="1">
    <source>
        <dbReference type="SAM" id="MobiDB-lite"/>
    </source>
</evidence>
<protein>
    <submittedName>
        <fullName evidence="3">Uncharacterized protein</fullName>
    </submittedName>
</protein>
<sequence>MHKCCALCSGGSIKRVCPSLKPIFVFVCLFPNVSMAALYFASRMKYQCLGAVCGALLKGLLVDSKVTDAVWPGTVVRSHSDVEVFKQEQVLSVGDPSVSFLRLLVEDILDPSRRSEGGDAGAQGVSGTRESVEKESLRNEVTVTKAWSCALQRRLR</sequence>
<evidence type="ECO:0000313" key="4">
    <source>
        <dbReference type="Proteomes" id="UP000762676"/>
    </source>
</evidence>
<feature type="transmembrane region" description="Helical" evidence="2">
    <location>
        <begin position="23"/>
        <end position="41"/>
    </location>
</feature>
<proteinExistence type="predicted"/>
<keyword evidence="2" id="KW-1133">Transmembrane helix</keyword>
<dbReference type="Proteomes" id="UP000762676">
    <property type="component" value="Unassembled WGS sequence"/>
</dbReference>
<evidence type="ECO:0000313" key="3">
    <source>
        <dbReference type="EMBL" id="GFS26992.1"/>
    </source>
</evidence>
<keyword evidence="2" id="KW-0812">Transmembrane</keyword>
<dbReference type="EMBL" id="BMAT01003514">
    <property type="protein sequence ID" value="GFS26992.1"/>
    <property type="molecule type" value="Genomic_DNA"/>
</dbReference>
<name>A0AAV4JZP6_9GAST</name>
<keyword evidence="2" id="KW-0472">Membrane</keyword>